<dbReference type="EMBL" id="CAJOBH010094965">
    <property type="protein sequence ID" value="CAF4585005.1"/>
    <property type="molecule type" value="Genomic_DNA"/>
</dbReference>
<protein>
    <submittedName>
        <fullName evidence="1">Uncharacterized protein</fullName>
    </submittedName>
</protein>
<gene>
    <name evidence="1" type="ORF">BYL167_LOCUS39470</name>
</gene>
<evidence type="ECO:0000313" key="1">
    <source>
        <dbReference type="EMBL" id="CAF4585005.1"/>
    </source>
</evidence>
<accession>A0A8S2YXC3</accession>
<name>A0A8S2YXC3_9BILA</name>
<feature type="non-terminal residue" evidence="1">
    <location>
        <position position="28"/>
    </location>
</feature>
<organism evidence="1 2">
    <name type="scientific">Rotaria magnacalcarata</name>
    <dbReference type="NCBI Taxonomy" id="392030"/>
    <lineage>
        <taxon>Eukaryota</taxon>
        <taxon>Metazoa</taxon>
        <taxon>Spiralia</taxon>
        <taxon>Gnathifera</taxon>
        <taxon>Rotifera</taxon>
        <taxon>Eurotatoria</taxon>
        <taxon>Bdelloidea</taxon>
        <taxon>Philodinida</taxon>
        <taxon>Philodinidae</taxon>
        <taxon>Rotaria</taxon>
    </lineage>
</organism>
<dbReference type="AlphaFoldDB" id="A0A8S2YXC3"/>
<comment type="caution">
    <text evidence="1">The sequence shown here is derived from an EMBL/GenBank/DDBJ whole genome shotgun (WGS) entry which is preliminary data.</text>
</comment>
<reference evidence="1" key="1">
    <citation type="submission" date="2021-02" db="EMBL/GenBank/DDBJ databases">
        <authorList>
            <person name="Nowell W R."/>
        </authorList>
    </citation>
    <scope>NUCLEOTIDE SEQUENCE</scope>
</reference>
<dbReference type="Proteomes" id="UP000681967">
    <property type="component" value="Unassembled WGS sequence"/>
</dbReference>
<evidence type="ECO:0000313" key="2">
    <source>
        <dbReference type="Proteomes" id="UP000681967"/>
    </source>
</evidence>
<sequence length="28" mass="3100">ITAAAAGVKKHSLSIDNDKKTIFSYYEK</sequence>
<proteinExistence type="predicted"/>
<feature type="non-terminal residue" evidence="1">
    <location>
        <position position="1"/>
    </location>
</feature>